<dbReference type="Pfam" id="PF00098">
    <property type="entry name" value="zf-CCHC"/>
    <property type="match status" value="1"/>
</dbReference>
<dbReference type="InterPro" id="IPR036875">
    <property type="entry name" value="Znf_CCHC_sf"/>
</dbReference>
<protein>
    <submittedName>
        <fullName evidence="4">Unnamed protein product</fullName>
    </submittedName>
</protein>
<dbReference type="SUPFAM" id="SSF57756">
    <property type="entry name" value="Retrovirus zinc finger-like domains"/>
    <property type="match status" value="1"/>
</dbReference>
<comment type="caution">
    <text evidence="4">The sequence shown here is derived from an EMBL/GenBank/DDBJ whole genome shotgun (WGS) entry which is preliminary data.</text>
</comment>
<dbReference type="PROSITE" id="PS50158">
    <property type="entry name" value="ZF_CCHC"/>
    <property type="match status" value="1"/>
</dbReference>
<feature type="region of interest" description="Disordered" evidence="2">
    <location>
        <begin position="1"/>
        <end position="21"/>
    </location>
</feature>
<feature type="region of interest" description="Disordered" evidence="2">
    <location>
        <begin position="173"/>
        <end position="254"/>
    </location>
</feature>
<name>A0A9W6TUY7_9STRA</name>
<dbReference type="AlphaFoldDB" id="A0A9W6TUY7"/>
<dbReference type="InterPro" id="IPR001878">
    <property type="entry name" value="Znf_CCHC"/>
</dbReference>
<evidence type="ECO:0000256" key="2">
    <source>
        <dbReference type="SAM" id="MobiDB-lite"/>
    </source>
</evidence>
<gene>
    <name evidence="4" type="ORF">Plil01_000797900</name>
</gene>
<dbReference type="InterPro" id="IPR045358">
    <property type="entry name" value="Ty3_capsid"/>
</dbReference>
<keyword evidence="1" id="KW-0479">Metal-binding</keyword>
<sequence length="254" mass="29542">MYEMQARANRQKQKANPPKFHGRAEEDLELWLFHIEEHFAAYTAEQNSNDSRFVDMEVPFLGVDVMAWYREFKHAMGSNPRTWPLFKHQIRARYRDSDYEFKLLTKMHDLQVTTTQQKYSTKFTQLLSMSSISMPEIVKRWFYQKNLRSDTSSYVSQHFPLTLKNTIDHAQRFEDAREQPRSKPSSVSGLPKPNRKDNRYQQVKGRYSDAKAQNPPKPITTLGGCTPDPTCFTCGVKGHKSPECPRRGTGASKN</sequence>
<evidence type="ECO:0000256" key="1">
    <source>
        <dbReference type="PROSITE-ProRule" id="PRU00047"/>
    </source>
</evidence>
<accession>A0A9W6TUY7</accession>
<dbReference type="Pfam" id="PF19259">
    <property type="entry name" value="Ty3_capsid"/>
    <property type="match status" value="1"/>
</dbReference>
<dbReference type="EMBL" id="BSXW01000379">
    <property type="protein sequence ID" value="GMF20534.1"/>
    <property type="molecule type" value="Genomic_DNA"/>
</dbReference>
<keyword evidence="1" id="KW-0863">Zinc-finger</keyword>
<dbReference type="GO" id="GO:0003676">
    <property type="term" value="F:nucleic acid binding"/>
    <property type="evidence" value="ECO:0007669"/>
    <property type="project" value="InterPro"/>
</dbReference>
<keyword evidence="5" id="KW-1185">Reference proteome</keyword>
<proteinExistence type="predicted"/>
<evidence type="ECO:0000313" key="4">
    <source>
        <dbReference type="EMBL" id="GMF20534.1"/>
    </source>
</evidence>
<organism evidence="4 5">
    <name type="scientific">Phytophthora lilii</name>
    <dbReference type="NCBI Taxonomy" id="2077276"/>
    <lineage>
        <taxon>Eukaryota</taxon>
        <taxon>Sar</taxon>
        <taxon>Stramenopiles</taxon>
        <taxon>Oomycota</taxon>
        <taxon>Peronosporomycetes</taxon>
        <taxon>Peronosporales</taxon>
        <taxon>Peronosporaceae</taxon>
        <taxon>Phytophthora</taxon>
    </lineage>
</organism>
<reference evidence="4" key="1">
    <citation type="submission" date="2023-04" db="EMBL/GenBank/DDBJ databases">
        <title>Phytophthora lilii NBRC 32176.</title>
        <authorList>
            <person name="Ichikawa N."/>
            <person name="Sato H."/>
            <person name="Tonouchi N."/>
        </authorList>
    </citation>
    <scope>NUCLEOTIDE SEQUENCE</scope>
    <source>
        <strain evidence="4">NBRC 32176</strain>
    </source>
</reference>
<evidence type="ECO:0000259" key="3">
    <source>
        <dbReference type="PROSITE" id="PS50158"/>
    </source>
</evidence>
<dbReference type="OrthoDB" id="120794at2759"/>
<dbReference type="GO" id="GO:0008270">
    <property type="term" value="F:zinc ion binding"/>
    <property type="evidence" value="ECO:0007669"/>
    <property type="project" value="UniProtKB-KW"/>
</dbReference>
<keyword evidence="1" id="KW-0862">Zinc</keyword>
<dbReference type="Proteomes" id="UP001165083">
    <property type="component" value="Unassembled WGS sequence"/>
</dbReference>
<feature type="domain" description="CCHC-type" evidence="3">
    <location>
        <begin position="231"/>
        <end position="246"/>
    </location>
</feature>
<evidence type="ECO:0000313" key="5">
    <source>
        <dbReference type="Proteomes" id="UP001165083"/>
    </source>
</evidence>